<comment type="similarity">
    <text evidence="2">Belongs to the peptide transporter carbon starvation (CstA) (TC 2.A.114) family.</text>
</comment>
<feature type="domain" description="CstA N-terminal" evidence="8">
    <location>
        <begin position="351"/>
        <end position="489"/>
    </location>
</feature>
<keyword evidence="3" id="KW-1003">Cell membrane</keyword>
<evidence type="ECO:0000313" key="9">
    <source>
        <dbReference type="EMBL" id="GHC02289.1"/>
    </source>
</evidence>
<dbReference type="PANTHER" id="PTHR30252">
    <property type="entry name" value="INNER MEMBRANE PEPTIDE TRANSPORTER"/>
    <property type="match status" value="1"/>
</dbReference>
<name>A0A8J3DK09_9BACT</name>
<dbReference type="InterPro" id="IPR051605">
    <property type="entry name" value="CstA"/>
</dbReference>
<feature type="transmembrane region" description="Helical" evidence="7">
    <location>
        <begin position="282"/>
        <end position="303"/>
    </location>
</feature>
<feature type="transmembrane region" description="Helical" evidence="7">
    <location>
        <begin position="352"/>
        <end position="370"/>
    </location>
</feature>
<evidence type="ECO:0000313" key="10">
    <source>
        <dbReference type="Proteomes" id="UP000642829"/>
    </source>
</evidence>
<accession>A0A8J3DK09</accession>
<feature type="transmembrane region" description="Helical" evidence="7">
    <location>
        <begin position="160"/>
        <end position="178"/>
    </location>
</feature>
<comment type="subcellular location">
    <subcellularLocation>
        <location evidence="1">Cell membrane</location>
        <topology evidence="1">Multi-pass membrane protein</topology>
    </subcellularLocation>
</comment>
<dbReference type="GO" id="GO:0009267">
    <property type="term" value="P:cellular response to starvation"/>
    <property type="evidence" value="ECO:0007669"/>
    <property type="project" value="InterPro"/>
</dbReference>
<dbReference type="InterPro" id="IPR003706">
    <property type="entry name" value="CstA_N"/>
</dbReference>
<feature type="transmembrane region" description="Helical" evidence="7">
    <location>
        <begin position="415"/>
        <end position="433"/>
    </location>
</feature>
<evidence type="ECO:0000256" key="4">
    <source>
        <dbReference type="ARBA" id="ARBA00022692"/>
    </source>
</evidence>
<feature type="transmembrane region" description="Helical" evidence="7">
    <location>
        <begin position="185"/>
        <end position="203"/>
    </location>
</feature>
<reference evidence="9" key="2">
    <citation type="submission" date="2020-09" db="EMBL/GenBank/DDBJ databases">
        <authorList>
            <person name="Sun Q."/>
            <person name="Kim S."/>
        </authorList>
    </citation>
    <scope>NUCLEOTIDE SEQUENCE</scope>
    <source>
        <strain evidence="9">KCTC 12870</strain>
    </source>
</reference>
<dbReference type="PANTHER" id="PTHR30252:SF0">
    <property type="entry name" value="PEPTIDE TRANSPORTER CSTA"/>
    <property type="match status" value="1"/>
</dbReference>
<dbReference type="Pfam" id="PF02554">
    <property type="entry name" value="CstA"/>
    <property type="match status" value="2"/>
</dbReference>
<protein>
    <submittedName>
        <fullName evidence="9">Carbon starvation protein A</fullName>
    </submittedName>
</protein>
<feature type="transmembrane region" description="Helical" evidence="7">
    <location>
        <begin position="6"/>
        <end position="25"/>
    </location>
</feature>
<reference evidence="9" key="1">
    <citation type="journal article" date="2014" name="Int. J. Syst. Evol. Microbiol.">
        <title>Complete genome sequence of Corynebacterium casei LMG S-19264T (=DSM 44701T), isolated from a smear-ripened cheese.</title>
        <authorList>
            <consortium name="US DOE Joint Genome Institute (JGI-PGF)"/>
            <person name="Walter F."/>
            <person name="Albersmeier A."/>
            <person name="Kalinowski J."/>
            <person name="Ruckert C."/>
        </authorList>
    </citation>
    <scope>NUCLEOTIDE SEQUENCE</scope>
    <source>
        <strain evidence="9">KCTC 12870</strain>
    </source>
</reference>
<proteinExistence type="inferred from homology"/>
<feature type="transmembrane region" description="Helical" evidence="7">
    <location>
        <begin position="245"/>
        <end position="270"/>
    </location>
</feature>
<evidence type="ECO:0000256" key="3">
    <source>
        <dbReference type="ARBA" id="ARBA00022475"/>
    </source>
</evidence>
<feature type="domain" description="CstA N-terminal" evidence="8">
    <location>
        <begin position="3"/>
        <end position="344"/>
    </location>
</feature>
<feature type="transmembrane region" description="Helical" evidence="7">
    <location>
        <begin position="130"/>
        <end position="154"/>
    </location>
</feature>
<evidence type="ECO:0000256" key="1">
    <source>
        <dbReference type="ARBA" id="ARBA00004651"/>
    </source>
</evidence>
<dbReference type="GO" id="GO:0005886">
    <property type="term" value="C:plasma membrane"/>
    <property type="evidence" value="ECO:0007669"/>
    <property type="project" value="UniProtKB-SubCell"/>
</dbReference>
<feature type="transmembrane region" description="Helical" evidence="7">
    <location>
        <begin position="501"/>
        <end position="526"/>
    </location>
</feature>
<dbReference type="Proteomes" id="UP000642829">
    <property type="component" value="Unassembled WGS sequence"/>
</dbReference>
<evidence type="ECO:0000256" key="2">
    <source>
        <dbReference type="ARBA" id="ARBA00007755"/>
    </source>
</evidence>
<feature type="transmembrane region" description="Helical" evidence="7">
    <location>
        <begin position="323"/>
        <end position="346"/>
    </location>
</feature>
<keyword evidence="4 7" id="KW-0812">Transmembrane</keyword>
<feature type="transmembrane region" description="Helical" evidence="7">
    <location>
        <begin position="474"/>
        <end position="495"/>
    </location>
</feature>
<evidence type="ECO:0000259" key="8">
    <source>
        <dbReference type="Pfam" id="PF02554"/>
    </source>
</evidence>
<dbReference type="EMBL" id="BMXG01000010">
    <property type="protein sequence ID" value="GHC02289.1"/>
    <property type="molecule type" value="Genomic_DNA"/>
</dbReference>
<organism evidence="9 10">
    <name type="scientific">Cerasicoccus arenae</name>
    <dbReference type="NCBI Taxonomy" id="424488"/>
    <lineage>
        <taxon>Bacteria</taxon>
        <taxon>Pseudomonadati</taxon>
        <taxon>Verrucomicrobiota</taxon>
        <taxon>Opitutia</taxon>
        <taxon>Puniceicoccales</taxon>
        <taxon>Cerasicoccaceae</taxon>
        <taxon>Cerasicoccus</taxon>
    </lineage>
</organism>
<comment type="caution">
    <text evidence="9">The sequence shown here is derived from an EMBL/GenBank/DDBJ whole genome shotgun (WGS) entry which is preliminary data.</text>
</comment>
<dbReference type="AlphaFoldDB" id="A0A8J3DK09"/>
<evidence type="ECO:0000256" key="7">
    <source>
        <dbReference type="SAM" id="Phobius"/>
    </source>
</evidence>
<feature type="transmembrane region" description="Helical" evidence="7">
    <location>
        <begin position="439"/>
        <end position="465"/>
    </location>
</feature>
<keyword evidence="5 7" id="KW-1133">Transmembrane helix</keyword>
<feature type="transmembrane region" description="Helical" evidence="7">
    <location>
        <begin position="85"/>
        <end position="109"/>
    </location>
</feature>
<dbReference type="RefSeq" id="WP_189514381.1">
    <property type="nucleotide sequence ID" value="NZ_BMXG01000010.1"/>
</dbReference>
<gene>
    <name evidence="9" type="ORF">GCM10007047_18540</name>
</gene>
<keyword evidence="6 7" id="KW-0472">Membrane</keyword>
<keyword evidence="10" id="KW-1185">Reference proteome</keyword>
<feature type="transmembrane region" description="Helical" evidence="7">
    <location>
        <begin position="215"/>
        <end position="236"/>
    </location>
</feature>
<evidence type="ECO:0000256" key="6">
    <source>
        <dbReference type="ARBA" id="ARBA00023136"/>
    </source>
</evidence>
<evidence type="ECO:0000256" key="5">
    <source>
        <dbReference type="ARBA" id="ARBA00022989"/>
    </source>
</evidence>
<sequence length="539" mass="58490">MLVTILLVSMLVLAVGYRFFGRFLCRRCEVDDTRKTPAVVQNDGVDFVPTRASLVFGHHFSSIAGAGPIVGPILAAQYFGWGPTWIWILVGALFIGGVHDFGSMLMSLRNRGRTISEITRLLVGLRTAKFFRTFLLLALVYVIIVFLDLTATTFAGTPEVATSSGWFIFCAVAFGLVLRLKGLPWGVTLALFIPLTFAGLALGHYFPAEGISKNVWLTLILGYCFVAAVMPVNLLLQPRDFLSSLFLYAMMILGIVGLFFCGHPIQAPVFHGFTTDLANPGYLFPVLFVTVACGACSGFHSLVASGTSSKQIERERDVRPVAYGAMLVEALLAVFALASIAVLSGADIEGKSPVAIFSTGAAVFMNTLGIPQELGREFTALTVSTFLLTTLDTCTRLSRFLLQEMLNWEGKSARYLGTLAVVLIPGVFAYQTFDGKPAWAVLWPLFGATNQMMAGLALITFVVYLKDRKIAYKFALIPALLMMLTPLTALGFMAFDHEIGTFLQVICVSMFLLGLIVAGMSLNFVFRSQAQSSVSPQAG</sequence>
<feature type="transmembrane region" description="Helical" evidence="7">
    <location>
        <begin position="60"/>
        <end position="79"/>
    </location>
</feature>